<gene>
    <name evidence="2" type="ORF">CSOL1703_00000357</name>
</gene>
<keyword evidence="3" id="KW-1185">Reference proteome</keyword>
<dbReference type="Proteomes" id="UP000775872">
    <property type="component" value="Unassembled WGS sequence"/>
</dbReference>
<name>A0A9P0EBK9_9HYPO</name>
<evidence type="ECO:0000313" key="2">
    <source>
        <dbReference type="EMBL" id="CAH0048411.1"/>
    </source>
</evidence>
<sequence length="60" mass="7009">MFPRKLISKYYGYTSATKKTEEQKARPQPIRTTSSYNYMPPLDPEDYMEPSTPHYAIVSC</sequence>
<comment type="caution">
    <text evidence="2">The sequence shown here is derived from an EMBL/GenBank/DDBJ whole genome shotgun (WGS) entry which is preliminary data.</text>
</comment>
<accession>A0A9P0EBK9</accession>
<proteinExistence type="predicted"/>
<evidence type="ECO:0000313" key="3">
    <source>
        <dbReference type="Proteomes" id="UP000775872"/>
    </source>
</evidence>
<feature type="region of interest" description="Disordered" evidence="1">
    <location>
        <begin position="17"/>
        <end position="43"/>
    </location>
</feature>
<dbReference type="EMBL" id="CABFOC020000035">
    <property type="protein sequence ID" value="CAH0048411.1"/>
    <property type="molecule type" value="Genomic_DNA"/>
</dbReference>
<organism evidence="2 3">
    <name type="scientific">Clonostachys solani</name>
    <dbReference type="NCBI Taxonomy" id="160281"/>
    <lineage>
        <taxon>Eukaryota</taxon>
        <taxon>Fungi</taxon>
        <taxon>Dikarya</taxon>
        <taxon>Ascomycota</taxon>
        <taxon>Pezizomycotina</taxon>
        <taxon>Sordariomycetes</taxon>
        <taxon>Hypocreomycetidae</taxon>
        <taxon>Hypocreales</taxon>
        <taxon>Bionectriaceae</taxon>
        <taxon>Clonostachys</taxon>
    </lineage>
</organism>
<evidence type="ECO:0000256" key="1">
    <source>
        <dbReference type="SAM" id="MobiDB-lite"/>
    </source>
</evidence>
<reference evidence="2" key="1">
    <citation type="submission" date="2021-10" db="EMBL/GenBank/DDBJ databases">
        <authorList>
            <person name="Piombo E."/>
        </authorList>
    </citation>
    <scope>NUCLEOTIDE SEQUENCE</scope>
</reference>
<protein>
    <submittedName>
        <fullName evidence="2">Uncharacterized protein</fullName>
    </submittedName>
</protein>
<dbReference type="OrthoDB" id="5117706at2759"/>
<dbReference type="AlphaFoldDB" id="A0A9P0EBK9"/>